<organism evidence="1 2">
    <name type="scientific">Staurois parvus</name>
    <dbReference type="NCBI Taxonomy" id="386267"/>
    <lineage>
        <taxon>Eukaryota</taxon>
        <taxon>Metazoa</taxon>
        <taxon>Chordata</taxon>
        <taxon>Craniata</taxon>
        <taxon>Vertebrata</taxon>
        <taxon>Euteleostomi</taxon>
        <taxon>Amphibia</taxon>
        <taxon>Batrachia</taxon>
        <taxon>Anura</taxon>
        <taxon>Neobatrachia</taxon>
        <taxon>Ranoidea</taxon>
        <taxon>Ranidae</taxon>
        <taxon>Staurois</taxon>
    </lineage>
</organism>
<dbReference type="InterPro" id="IPR036291">
    <property type="entry name" value="NAD(P)-bd_dom_sf"/>
</dbReference>
<comment type="caution">
    <text evidence="1">The sequence shown here is derived from an EMBL/GenBank/DDBJ whole genome shotgun (WGS) entry which is preliminary data.</text>
</comment>
<dbReference type="Proteomes" id="UP001162483">
    <property type="component" value="Unassembled WGS sequence"/>
</dbReference>
<dbReference type="PRINTS" id="PR00081">
    <property type="entry name" value="GDHRDH"/>
</dbReference>
<feature type="non-terminal residue" evidence="1">
    <location>
        <position position="246"/>
    </location>
</feature>
<dbReference type="PANTHER" id="PTHR43544">
    <property type="entry name" value="SHORT-CHAIN DEHYDROGENASE/REDUCTASE"/>
    <property type="match status" value="1"/>
</dbReference>
<dbReference type="Pfam" id="PF00106">
    <property type="entry name" value="adh_short"/>
    <property type="match status" value="1"/>
</dbReference>
<sequence>MSGGVALVQGASRGVGLQFCKFLVQSNKCRHVIATCREPQSADGLHVLKRLHPHLLTIVRLDVLSQGAIQQCAQQVALTFHSLDLLINSSALLHPSGRGETSLREVSAEDLSLTLSTNTIGPLLMAKHFAPLLLKGTGAFGAQSNDRSKQHSAILINMSAKVGSIADNGLGGWYSYRMSKAALNMATKNLSIELKRGSKKVICVSLHPGTVDTDLSRSYQKNVPKEKLFSPELSVNYLMKIIDGLS</sequence>
<dbReference type="Gene3D" id="3.40.50.720">
    <property type="entry name" value="NAD(P)-binding Rossmann-like Domain"/>
    <property type="match status" value="1"/>
</dbReference>
<dbReference type="CDD" id="cd05325">
    <property type="entry name" value="carb_red_sniffer_like_SDR_c"/>
    <property type="match status" value="1"/>
</dbReference>
<reference evidence="1" key="1">
    <citation type="submission" date="2023-05" db="EMBL/GenBank/DDBJ databases">
        <authorList>
            <person name="Stuckert A."/>
        </authorList>
    </citation>
    <scope>NUCLEOTIDE SEQUENCE</scope>
</reference>
<evidence type="ECO:0000313" key="1">
    <source>
        <dbReference type="EMBL" id="CAI9543236.1"/>
    </source>
</evidence>
<dbReference type="PANTHER" id="PTHR43544:SF12">
    <property type="entry name" value="NAD(P)-BINDING ROSSMANN-FOLD SUPERFAMILY PROTEIN"/>
    <property type="match status" value="1"/>
</dbReference>
<gene>
    <name evidence="1" type="ORF">SPARVUS_LOCUS2247256</name>
</gene>
<accession>A0ABN9B6R9</accession>
<proteinExistence type="predicted"/>
<dbReference type="SUPFAM" id="SSF51735">
    <property type="entry name" value="NAD(P)-binding Rossmann-fold domains"/>
    <property type="match status" value="1"/>
</dbReference>
<dbReference type="InterPro" id="IPR002347">
    <property type="entry name" value="SDR_fam"/>
</dbReference>
<protein>
    <submittedName>
        <fullName evidence="1">Uncharacterized protein</fullName>
    </submittedName>
</protein>
<keyword evidence="2" id="KW-1185">Reference proteome</keyword>
<evidence type="ECO:0000313" key="2">
    <source>
        <dbReference type="Proteomes" id="UP001162483"/>
    </source>
</evidence>
<dbReference type="InterPro" id="IPR051468">
    <property type="entry name" value="Fungal_SecMetab_SDRs"/>
</dbReference>
<name>A0ABN9B6R9_9NEOB</name>
<dbReference type="EMBL" id="CATNWA010002574">
    <property type="protein sequence ID" value="CAI9543236.1"/>
    <property type="molecule type" value="Genomic_DNA"/>
</dbReference>